<name>A0A832QGG1_9BACT</name>
<gene>
    <name evidence="2" type="ORF">GX533_02405</name>
</gene>
<dbReference type="Proteomes" id="UP000576550">
    <property type="component" value="Unassembled WGS sequence"/>
</dbReference>
<organism evidence="2 3">
    <name type="scientific">Candidatus Dojkabacteria bacterium</name>
    <dbReference type="NCBI Taxonomy" id="2099670"/>
    <lineage>
        <taxon>Bacteria</taxon>
        <taxon>Candidatus Dojkabacteria</taxon>
    </lineage>
</organism>
<dbReference type="EMBL" id="DUTP01000003">
    <property type="protein sequence ID" value="HHX99508.1"/>
    <property type="molecule type" value="Genomic_DNA"/>
</dbReference>
<dbReference type="SUPFAM" id="SSF143034">
    <property type="entry name" value="L35p-like"/>
    <property type="match status" value="1"/>
</dbReference>
<dbReference type="InterPro" id="IPR037229">
    <property type="entry name" value="Ribosomal_bL35_sf"/>
</dbReference>
<dbReference type="Gene3D" id="4.10.410.60">
    <property type="match status" value="1"/>
</dbReference>
<proteinExistence type="predicted"/>
<evidence type="ECO:0008006" key="4">
    <source>
        <dbReference type="Google" id="ProtNLM"/>
    </source>
</evidence>
<feature type="compositionally biased region" description="Basic residues" evidence="1">
    <location>
        <begin position="18"/>
        <end position="32"/>
    </location>
</feature>
<accession>A0A832QGG1</accession>
<dbReference type="AlphaFoldDB" id="A0A832QGG1"/>
<evidence type="ECO:0000313" key="3">
    <source>
        <dbReference type="Proteomes" id="UP000576550"/>
    </source>
</evidence>
<comment type="caution">
    <text evidence="2">The sequence shown here is derived from an EMBL/GenBank/DDBJ whole genome shotgun (WGS) entry which is preliminary data.</text>
</comment>
<evidence type="ECO:0000256" key="1">
    <source>
        <dbReference type="SAM" id="MobiDB-lite"/>
    </source>
</evidence>
<protein>
    <recommendedName>
        <fullName evidence="4">50S ribosomal protein L35</fullName>
    </recommendedName>
</protein>
<reference evidence="2 3" key="1">
    <citation type="journal article" date="2020" name="Biotechnol. Biofuels">
        <title>New insights from the biogas microbiome by comprehensive genome-resolved metagenomics of nearly 1600 species originating from multiple anaerobic digesters.</title>
        <authorList>
            <person name="Campanaro S."/>
            <person name="Treu L."/>
            <person name="Rodriguez-R L.M."/>
            <person name="Kovalovszki A."/>
            <person name="Ziels R.M."/>
            <person name="Maus I."/>
            <person name="Zhu X."/>
            <person name="Kougias P.G."/>
            <person name="Basile A."/>
            <person name="Luo G."/>
            <person name="Schluter A."/>
            <person name="Konstantinidis K.T."/>
            <person name="Angelidaki I."/>
        </authorList>
    </citation>
    <scope>NUCLEOTIDE SEQUENCE [LARGE SCALE GENOMIC DNA]</scope>
    <source>
        <strain evidence="2">AS05jafATM_89</strain>
    </source>
</reference>
<feature type="region of interest" description="Disordered" evidence="1">
    <location>
        <begin position="1"/>
        <end position="39"/>
    </location>
</feature>
<evidence type="ECO:0000313" key="2">
    <source>
        <dbReference type="EMBL" id="HHX99508.1"/>
    </source>
</evidence>
<sequence length="55" mass="6496">MSKPRGHKSGVLQYKQSHQGHLKTKKSRRAKRRMLDSKEVDKTIKKRLIKKIVNI</sequence>